<dbReference type="AlphaFoldDB" id="A0A8H8A1A5"/>
<keyword evidence="1" id="KW-0732">Signal</keyword>
<keyword evidence="3" id="KW-1185">Reference proteome</keyword>
<evidence type="ECO:0000256" key="1">
    <source>
        <dbReference type="SAM" id="SignalP"/>
    </source>
</evidence>
<proteinExistence type="predicted"/>
<dbReference type="Pfam" id="PF00300">
    <property type="entry name" value="His_Phos_1"/>
    <property type="match status" value="1"/>
</dbReference>
<reference evidence="2 3" key="1">
    <citation type="journal article" name="Sci. Rep.">
        <title>Genome-scale phylogenetic analyses confirm Olpidium as the closest living zoosporic fungus to the non-flagellated, terrestrial fungi.</title>
        <authorList>
            <person name="Chang Y."/>
            <person name="Rochon D."/>
            <person name="Sekimoto S."/>
            <person name="Wang Y."/>
            <person name="Chovatia M."/>
            <person name="Sandor L."/>
            <person name="Salamov A."/>
            <person name="Grigoriev I.V."/>
            <person name="Stajich J.E."/>
            <person name="Spatafora J.W."/>
        </authorList>
    </citation>
    <scope>NUCLEOTIDE SEQUENCE [LARGE SCALE GENOMIC DNA]</scope>
    <source>
        <strain evidence="2">S191</strain>
    </source>
</reference>
<evidence type="ECO:0000313" key="2">
    <source>
        <dbReference type="EMBL" id="KAG5462828.1"/>
    </source>
</evidence>
<name>A0A8H8A1A5_9FUNG</name>
<dbReference type="SUPFAM" id="SSF53254">
    <property type="entry name" value="Phosphoglycerate mutase-like"/>
    <property type="match status" value="1"/>
</dbReference>
<protein>
    <submittedName>
        <fullName evidence="2">Uncharacterized protein</fullName>
    </submittedName>
</protein>
<dbReference type="Gene3D" id="3.40.50.1240">
    <property type="entry name" value="Phosphoglycerate mutase-like"/>
    <property type="match status" value="1"/>
</dbReference>
<sequence length="262" mass="29702">MRSSSVPRCLLRALLAFAAVATVVVVDAADLDRAAKRTLGRRYPLYHYEILDNFENQHEDGSTYLVMFRHGAATHTTDQKFLNLYYPFRDDNRAPEYIIERLQWNDPELTEEGVRSAHALAQQFSQLVWPYVLENSEKVVFLASSMARALRTALITVPTRLLEEINAKWIVSDDLRGRNSGFGTAWRRSVELTSYHCPKEIVSSALGDGVQFVHRSHWVTTNSMTSAYANEAVDFSQLSNVDPLRIVPEFSGYGLFDAFGTM</sequence>
<gene>
    <name evidence="2" type="ORF">BJ554DRAFT_3363</name>
</gene>
<accession>A0A8H8A1A5</accession>
<organism evidence="2 3">
    <name type="scientific">Olpidium bornovanus</name>
    <dbReference type="NCBI Taxonomy" id="278681"/>
    <lineage>
        <taxon>Eukaryota</taxon>
        <taxon>Fungi</taxon>
        <taxon>Fungi incertae sedis</taxon>
        <taxon>Olpidiomycota</taxon>
        <taxon>Olpidiomycotina</taxon>
        <taxon>Olpidiomycetes</taxon>
        <taxon>Olpidiales</taxon>
        <taxon>Olpidiaceae</taxon>
        <taxon>Olpidium</taxon>
    </lineage>
</organism>
<dbReference type="CDD" id="cd07040">
    <property type="entry name" value="HP"/>
    <property type="match status" value="1"/>
</dbReference>
<comment type="caution">
    <text evidence="2">The sequence shown here is derived from an EMBL/GenBank/DDBJ whole genome shotgun (WGS) entry which is preliminary data.</text>
</comment>
<feature type="chain" id="PRO_5034889643" evidence="1">
    <location>
        <begin position="29"/>
        <end position="262"/>
    </location>
</feature>
<dbReference type="InterPro" id="IPR029033">
    <property type="entry name" value="His_PPase_superfam"/>
</dbReference>
<feature type="signal peptide" evidence="1">
    <location>
        <begin position="1"/>
        <end position="28"/>
    </location>
</feature>
<evidence type="ECO:0000313" key="3">
    <source>
        <dbReference type="Proteomes" id="UP000673691"/>
    </source>
</evidence>
<dbReference type="InterPro" id="IPR013078">
    <property type="entry name" value="His_Pase_superF_clade-1"/>
</dbReference>
<dbReference type="EMBL" id="JAEFCI010001548">
    <property type="protein sequence ID" value="KAG5462828.1"/>
    <property type="molecule type" value="Genomic_DNA"/>
</dbReference>
<dbReference type="Proteomes" id="UP000673691">
    <property type="component" value="Unassembled WGS sequence"/>
</dbReference>